<comment type="caution">
    <text evidence="18">The sequence shown here is derived from an EMBL/GenBank/DDBJ whole genome shotgun (WGS) entry which is preliminary data.</text>
</comment>
<keyword evidence="8" id="KW-0418">Kinase</keyword>
<dbReference type="PANTHER" id="PTHR46204:SF11">
    <property type="entry name" value="PROTEIN KINASE DOMAIN-CONTAINING PROTEIN"/>
    <property type="match status" value="1"/>
</dbReference>
<evidence type="ECO:0000256" key="10">
    <source>
        <dbReference type="ARBA" id="ARBA00022989"/>
    </source>
</evidence>
<keyword evidence="19" id="KW-1185">Reference proteome</keyword>
<organism evidence="18 19">
    <name type="scientific">Tripterygium wilfordii</name>
    <name type="common">Thunder God vine</name>
    <dbReference type="NCBI Taxonomy" id="458696"/>
    <lineage>
        <taxon>Eukaryota</taxon>
        <taxon>Viridiplantae</taxon>
        <taxon>Streptophyta</taxon>
        <taxon>Embryophyta</taxon>
        <taxon>Tracheophyta</taxon>
        <taxon>Spermatophyta</taxon>
        <taxon>Magnoliopsida</taxon>
        <taxon>eudicotyledons</taxon>
        <taxon>Gunneridae</taxon>
        <taxon>Pentapetalae</taxon>
        <taxon>rosids</taxon>
        <taxon>fabids</taxon>
        <taxon>Celastrales</taxon>
        <taxon>Celastraceae</taxon>
        <taxon>Tripterygium</taxon>
    </lineage>
</organism>
<evidence type="ECO:0000256" key="3">
    <source>
        <dbReference type="ARBA" id="ARBA00022527"/>
    </source>
</evidence>
<dbReference type="PROSITE" id="PS51782">
    <property type="entry name" value="LYSM"/>
    <property type="match status" value="1"/>
</dbReference>
<dbReference type="SUPFAM" id="SSF56112">
    <property type="entry name" value="Protein kinase-like (PK-like)"/>
    <property type="match status" value="1"/>
</dbReference>
<dbReference type="GO" id="GO:0019199">
    <property type="term" value="F:transmembrane receptor protein kinase activity"/>
    <property type="evidence" value="ECO:0007669"/>
    <property type="project" value="InterPro"/>
</dbReference>
<dbReference type="SMART" id="SM00257">
    <property type="entry name" value="LysM"/>
    <property type="match status" value="1"/>
</dbReference>
<evidence type="ECO:0000259" key="16">
    <source>
        <dbReference type="PROSITE" id="PS50011"/>
    </source>
</evidence>
<evidence type="ECO:0000259" key="17">
    <source>
        <dbReference type="PROSITE" id="PS51782"/>
    </source>
</evidence>
<dbReference type="AlphaFoldDB" id="A0A7J7CAB5"/>
<comment type="subcellular location">
    <subcellularLocation>
        <location evidence="1">Cell membrane</location>
        <topology evidence="1">Single-pass membrane protein</topology>
    </subcellularLocation>
</comment>
<evidence type="ECO:0000256" key="2">
    <source>
        <dbReference type="ARBA" id="ARBA00022475"/>
    </source>
</evidence>
<dbReference type="CDD" id="cd00118">
    <property type="entry name" value="LysM"/>
    <property type="match status" value="1"/>
</dbReference>
<dbReference type="InterPro" id="IPR044812">
    <property type="entry name" value="CERK1/LYK3-like"/>
</dbReference>
<keyword evidence="11 15" id="KW-0472">Membrane</keyword>
<dbReference type="EMBL" id="JAAARO010000019">
    <property type="protein sequence ID" value="KAF5730875.1"/>
    <property type="molecule type" value="Genomic_DNA"/>
</dbReference>
<evidence type="ECO:0000256" key="12">
    <source>
        <dbReference type="ARBA" id="ARBA00023157"/>
    </source>
</evidence>
<sequence length="428" mass="48185">MLPSIGRRRPYSIRENHKSITGEIMGIATTNHPLLFFHVLTVVCISVLFSSVFVKSSLIYPLNCSNSMQTCNSLLYHNFEGLSMEEVASFYSVNLSSIKPITNGLKQDYLVSVPCTCKDVRGTRGYFYDTFYRVQKGETFVGVTGKIYSGQAWKAPGEEELFVDGNRVSIHLACGCAERDFQEIVTYTVDEQDTLSGIAELLSTQVSEIENLNSRLTQNPSFIDVGWVLFVPREKRGIQTPKKDATNSDRPVIYSLEEIDEATQSFDHSQKIGEGGYGSVFIGILKGQEVAIKKMKSSSSKEFFAELRALCKIHHVNVVELLGYASGDSHLYLVYRYIENGSLNDHLHDPLLKGYSPLSWTTRAHIALDAARGIEYIHDHMKERCVHCDIKTSNILLDRGLRAKVFMIVQRLESCVFVYVVLSLYLHS</sequence>
<accession>A0A7J7CAB5</accession>
<evidence type="ECO:0000256" key="9">
    <source>
        <dbReference type="ARBA" id="ARBA00022840"/>
    </source>
</evidence>
<protein>
    <submittedName>
        <fullName evidence="18">Lyk 9</fullName>
    </submittedName>
</protein>
<evidence type="ECO:0000313" key="18">
    <source>
        <dbReference type="EMBL" id="KAF5730875.1"/>
    </source>
</evidence>
<dbReference type="PROSITE" id="PS00107">
    <property type="entry name" value="PROTEIN_KINASE_ATP"/>
    <property type="match status" value="1"/>
</dbReference>
<keyword evidence="9 13" id="KW-0067">ATP-binding</keyword>
<dbReference type="InterPro" id="IPR036779">
    <property type="entry name" value="LysM_dom_sf"/>
</dbReference>
<dbReference type="InterPro" id="IPR000719">
    <property type="entry name" value="Prot_kinase_dom"/>
</dbReference>
<dbReference type="Pfam" id="PF01476">
    <property type="entry name" value="LysM"/>
    <property type="match status" value="1"/>
</dbReference>
<keyword evidence="2" id="KW-1003">Cell membrane</keyword>
<evidence type="ECO:0000256" key="6">
    <source>
        <dbReference type="ARBA" id="ARBA00022729"/>
    </source>
</evidence>
<keyword evidence="3 14" id="KW-0723">Serine/threonine-protein kinase</keyword>
<keyword evidence="10 15" id="KW-1133">Transmembrane helix</keyword>
<dbReference type="InterPro" id="IPR008271">
    <property type="entry name" value="Ser/Thr_kinase_AS"/>
</dbReference>
<feature type="domain" description="Protein kinase" evidence="16">
    <location>
        <begin position="266"/>
        <end position="428"/>
    </location>
</feature>
<dbReference type="InParanoid" id="A0A7J7CAB5"/>
<evidence type="ECO:0000256" key="8">
    <source>
        <dbReference type="ARBA" id="ARBA00022777"/>
    </source>
</evidence>
<dbReference type="InterPro" id="IPR011009">
    <property type="entry name" value="Kinase-like_dom_sf"/>
</dbReference>
<dbReference type="PANTHER" id="PTHR46204">
    <property type="entry name" value="CHITIN ELICITOR RECEPTOR KINASE 1-RELATED"/>
    <property type="match status" value="1"/>
</dbReference>
<keyword evidence="7 13" id="KW-0547">Nucleotide-binding</keyword>
<evidence type="ECO:0000256" key="4">
    <source>
        <dbReference type="ARBA" id="ARBA00022679"/>
    </source>
</evidence>
<dbReference type="InterPro" id="IPR001245">
    <property type="entry name" value="Ser-Thr/Tyr_kinase_cat_dom"/>
</dbReference>
<comment type="similarity">
    <text evidence="14">Belongs to the protein kinase superfamily.</text>
</comment>
<feature type="domain" description="LysM" evidence="17">
    <location>
        <begin position="185"/>
        <end position="231"/>
    </location>
</feature>
<dbReference type="PROSITE" id="PS00108">
    <property type="entry name" value="PROTEIN_KINASE_ST"/>
    <property type="match status" value="1"/>
</dbReference>
<evidence type="ECO:0000313" key="19">
    <source>
        <dbReference type="Proteomes" id="UP000593562"/>
    </source>
</evidence>
<keyword evidence="4" id="KW-0808">Transferase</keyword>
<reference evidence="18 19" key="1">
    <citation type="journal article" date="2020" name="Nat. Commun.">
        <title>Genome of Tripterygium wilfordii and identification of cytochrome P450 involved in triptolide biosynthesis.</title>
        <authorList>
            <person name="Tu L."/>
            <person name="Su P."/>
            <person name="Zhang Z."/>
            <person name="Gao L."/>
            <person name="Wang J."/>
            <person name="Hu T."/>
            <person name="Zhou J."/>
            <person name="Zhang Y."/>
            <person name="Zhao Y."/>
            <person name="Liu Y."/>
            <person name="Song Y."/>
            <person name="Tong Y."/>
            <person name="Lu Y."/>
            <person name="Yang J."/>
            <person name="Xu C."/>
            <person name="Jia M."/>
            <person name="Peters R.J."/>
            <person name="Huang L."/>
            <person name="Gao W."/>
        </authorList>
    </citation>
    <scope>NUCLEOTIDE SEQUENCE [LARGE SCALE GENOMIC DNA]</scope>
    <source>
        <strain evidence="19">cv. XIE 37</strain>
        <tissue evidence="18">Leaf</tissue>
    </source>
</reference>
<dbReference type="Pfam" id="PF07714">
    <property type="entry name" value="PK_Tyr_Ser-Thr"/>
    <property type="match status" value="1"/>
</dbReference>
<evidence type="ECO:0000256" key="13">
    <source>
        <dbReference type="PROSITE-ProRule" id="PRU10141"/>
    </source>
</evidence>
<gene>
    <name evidence="18" type="ORF">HS088_TW19G00477</name>
</gene>
<keyword evidence="5 15" id="KW-0812">Transmembrane</keyword>
<dbReference type="Gene3D" id="1.10.510.10">
    <property type="entry name" value="Transferase(Phosphotransferase) domain 1"/>
    <property type="match status" value="1"/>
</dbReference>
<evidence type="ECO:0000256" key="5">
    <source>
        <dbReference type="ARBA" id="ARBA00022692"/>
    </source>
</evidence>
<dbReference type="PROSITE" id="PS50011">
    <property type="entry name" value="PROTEIN_KINASE_DOM"/>
    <property type="match status" value="1"/>
</dbReference>
<evidence type="ECO:0000256" key="1">
    <source>
        <dbReference type="ARBA" id="ARBA00004162"/>
    </source>
</evidence>
<keyword evidence="6" id="KW-0732">Signal</keyword>
<dbReference type="GO" id="GO:0005524">
    <property type="term" value="F:ATP binding"/>
    <property type="evidence" value="ECO:0007669"/>
    <property type="project" value="UniProtKB-UniRule"/>
</dbReference>
<dbReference type="InterPro" id="IPR018392">
    <property type="entry name" value="LysM"/>
</dbReference>
<feature type="binding site" evidence="13">
    <location>
        <position position="294"/>
    </location>
    <ligand>
        <name>ATP</name>
        <dbReference type="ChEBI" id="CHEBI:30616"/>
    </ligand>
</feature>
<dbReference type="SMART" id="SM00220">
    <property type="entry name" value="S_TKc"/>
    <property type="match status" value="1"/>
</dbReference>
<feature type="transmembrane region" description="Helical" evidence="15">
    <location>
        <begin position="35"/>
        <end position="54"/>
    </location>
</feature>
<dbReference type="GO" id="GO:0045087">
    <property type="term" value="P:innate immune response"/>
    <property type="evidence" value="ECO:0007669"/>
    <property type="project" value="InterPro"/>
</dbReference>
<dbReference type="Gene3D" id="3.30.200.20">
    <property type="entry name" value="Phosphorylase Kinase, domain 1"/>
    <property type="match status" value="1"/>
</dbReference>
<evidence type="ECO:0000256" key="14">
    <source>
        <dbReference type="RuleBase" id="RU000304"/>
    </source>
</evidence>
<name>A0A7J7CAB5_TRIWF</name>
<dbReference type="Gene3D" id="3.10.350.10">
    <property type="entry name" value="LysM domain"/>
    <property type="match status" value="1"/>
</dbReference>
<dbReference type="Proteomes" id="UP000593562">
    <property type="component" value="Unassembled WGS sequence"/>
</dbReference>
<dbReference type="GO" id="GO:0004674">
    <property type="term" value="F:protein serine/threonine kinase activity"/>
    <property type="evidence" value="ECO:0007669"/>
    <property type="project" value="UniProtKB-KW"/>
</dbReference>
<evidence type="ECO:0000256" key="15">
    <source>
        <dbReference type="SAM" id="Phobius"/>
    </source>
</evidence>
<dbReference type="SUPFAM" id="SSF54106">
    <property type="entry name" value="LysM domain"/>
    <property type="match status" value="1"/>
</dbReference>
<dbReference type="GO" id="GO:0005886">
    <property type="term" value="C:plasma membrane"/>
    <property type="evidence" value="ECO:0007669"/>
    <property type="project" value="UniProtKB-SubCell"/>
</dbReference>
<keyword evidence="12" id="KW-1015">Disulfide bond</keyword>
<evidence type="ECO:0000256" key="7">
    <source>
        <dbReference type="ARBA" id="ARBA00022741"/>
    </source>
</evidence>
<dbReference type="InterPro" id="IPR017441">
    <property type="entry name" value="Protein_kinase_ATP_BS"/>
</dbReference>
<evidence type="ECO:0000256" key="11">
    <source>
        <dbReference type="ARBA" id="ARBA00023136"/>
    </source>
</evidence>
<proteinExistence type="inferred from homology"/>